<dbReference type="OrthoDB" id="9742611at2759"/>
<reference evidence="4 5" key="1">
    <citation type="journal article" date="2019" name="PLoS ONE">
        <title>Genomic analyses reveal an absence of contemporary introgressive admixture between fin whales and blue whales, despite known hybrids.</title>
        <authorList>
            <person name="Westbury M.V."/>
            <person name="Petersen B."/>
            <person name="Lorenzen E.D."/>
        </authorList>
    </citation>
    <scope>NUCLEOTIDE SEQUENCE [LARGE SCALE GENOMIC DNA]</scope>
    <source>
        <strain evidence="4">FinWhale-01</strain>
    </source>
</reference>
<evidence type="ECO:0000313" key="4">
    <source>
        <dbReference type="EMBL" id="KAB0405464.1"/>
    </source>
</evidence>
<dbReference type="AlphaFoldDB" id="A0A6A1QE53"/>
<keyword evidence="2" id="KW-0687">Ribonucleoprotein</keyword>
<organism evidence="4 5">
    <name type="scientific">Balaenoptera physalus</name>
    <name type="common">Fin whale</name>
    <name type="synonym">Balaena physalus</name>
    <dbReference type="NCBI Taxonomy" id="9770"/>
    <lineage>
        <taxon>Eukaryota</taxon>
        <taxon>Metazoa</taxon>
        <taxon>Chordata</taxon>
        <taxon>Craniata</taxon>
        <taxon>Vertebrata</taxon>
        <taxon>Euteleostomi</taxon>
        <taxon>Mammalia</taxon>
        <taxon>Eutheria</taxon>
        <taxon>Laurasiatheria</taxon>
        <taxon>Artiodactyla</taxon>
        <taxon>Whippomorpha</taxon>
        <taxon>Cetacea</taxon>
        <taxon>Mysticeti</taxon>
        <taxon>Balaenopteridae</taxon>
        <taxon>Balaenoptera</taxon>
    </lineage>
</organism>
<dbReference type="Gene3D" id="3.30.160.20">
    <property type="match status" value="1"/>
</dbReference>
<dbReference type="EMBL" id="SGJD01000362">
    <property type="protein sequence ID" value="KAB0405464.1"/>
    <property type="molecule type" value="Genomic_DNA"/>
</dbReference>
<evidence type="ECO:0000256" key="1">
    <source>
        <dbReference type="ARBA" id="ARBA00035407"/>
    </source>
</evidence>
<dbReference type="Pfam" id="PF00333">
    <property type="entry name" value="Ribosomal_S5"/>
    <property type="match status" value="1"/>
</dbReference>
<dbReference type="PANTHER" id="PTHR13718:SF4">
    <property type="entry name" value="40S RIBOSOMAL PROTEIN S2"/>
    <property type="match status" value="1"/>
</dbReference>
<dbReference type="SUPFAM" id="SSF54768">
    <property type="entry name" value="dsRNA-binding domain-like"/>
    <property type="match status" value="1"/>
</dbReference>
<protein>
    <recommendedName>
        <fullName evidence="1">40S ribosomal protein S2</fullName>
    </recommendedName>
</protein>
<proteinExistence type="predicted"/>
<sequence>MKIRSLEEICLFLLPIKESEIIDFFLGAALKAEVLKIMPGQKQTRAGQRTRFKAFASVADYKGRVGLGVRCSKEVATALRGAIILAKLPVMPVWRGSWE</sequence>
<dbReference type="InterPro" id="IPR013810">
    <property type="entry name" value="Ribosomal_uS5_N"/>
</dbReference>
<dbReference type="PROSITE" id="PS50881">
    <property type="entry name" value="S5_DSRBD"/>
    <property type="match status" value="1"/>
</dbReference>
<dbReference type="FunFam" id="3.30.160.20:FF:000133">
    <property type="entry name" value="40S ribosomal protein S2"/>
    <property type="match status" value="1"/>
</dbReference>
<dbReference type="PANTHER" id="PTHR13718">
    <property type="entry name" value="RIBOSOMAL S SUBUNIT"/>
    <property type="match status" value="1"/>
</dbReference>
<dbReference type="InterPro" id="IPR000851">
    <property type="entry name" value="Ribosomal_uS5"/>
</dbReference>
<dbReference type="GO" id="GO:0006412">
    <property type="term" value="P:translation"/>
    <property type="evidence" value="ECO:0007669"/>
    <property type="project" value="InterPro"/>
</dbReference>
<dbReference type="GO" id="GO:0003723">
    <property type="term" value="F:RNA binding"/>
    <property type="evidence" value="ECO:0007669"/>
    <property type="project" value="InterPro"/>
</dbReference>
<name>A0A6A1QE53_BALPH</name>
<comment type="caution">
    <text evidence="4">The sequence shown here is derived from an EMBL/GenBank/DDBJ whole genome shotgun (WGS) entry which is preliminary data.</text>
</comment>
<dbReference type="GO" id="GO:0022627">
    <property type="term" value="C:cytosolic small ribosomal subunit"/>
    <property type="evidence" value="ECO:0007669"/>
    <property type="project" value="TreeGrafter"/>
</dbReference>
<dbReference type="Proteomes" id="UP000437017">
    <property type="component" value="Unassembled WGS sequence"/>
</dbReference>
<evidence type="ECO:0000256" key="2">
    <source>
        <dbReference type="PROSITE-ProRule" id="PRU00268"/>
    </source>
</evidence>
<feature type="domain" description="S5 DRBM" evidence="3">
    <location>
        <begin position="30"/>
        <end position="93"/>
    </location>
</feature>
<evidence type="ECO:0000259" key="3">
    <source>
        <dbReference type="PROSITE" id="PS50881"/>
    </source>
</evidence>
<accession>A0A6A1QE53</accession>
<evidence type="ECO:0000313" key="5">
    <source>
        <dbReference type="Proteomes" id="UP000437017"/>
    </source>
</evidence>
<keyword evidence="5" id="KW-1185">Reference proteome</keyword>
<dbReference type="GO" id="GO:0003735">
    <property type="term" value="F:structural constituent of ribosome"/>
    <property type="evidence" value="ECO:0007669"/>
    <property type="project" value="UniProtKB-UniRule"/>
</dbReference>
<keyword evidence="2" id="KW-0689">Ribosomal protein</keyword>
<gene>
    <name evidence="4" type="ORF">E2I00_009167</name>
</gene>